<protein>
    <submittedName>
        <fullName evidence="1">Uncharacterized protein</fullName>
    </submittedName>
</protein>
<gene>
    <name evidence="1" type="ORF">DASB73_015330</name>
</gene>
<comment type="caution">
    <text evidence="1">The sequence shown here is derived from an EMBL/GenBank/DDBJ whole genome shotgun (WGS) entry which is preliminary data.</text>
</comment>
<proteinExistence type="predicted"/>
<organism evidence="1 2">
    <name type="scientific">Starmerella bacillaris</name>
    <name type="common">Yeast</name>
    <name type="synonym">Candida zemplinina</name>
    <dbReference type="NCBI Taxonomy" id="1247836"/>
    <lineage>
        <taxon>Eukaryota</taxon>
        <taxon>Fungi</taxon>
        <taxon>Dikarya</taxon>
        <taxon>Ascomycota</taxon>
        <taxon>Saccharomycotina</taxon>
        <taxon>Dipodascomycetes</taxon>
        <taxon>Dipodascales</taxon>
        <taxon>Trichomonascaceae</taxon>
        <taxon>Starmerella</taxon>
    </lineage>
</organism>
<dbReference type="AlphaFoldDB" id="A0AAV5RGC5"/>
<evidence type="ECO:0000313" key="2">
    <source>
        <dbReference type="Proteomes" id="UP001362899"/>
    </source>
</evidence>
<accession>A0AAV5RGC5</accession>
<keyword evidence="2" id="KW-1185">Reference proteome</keyword>
<dbReference type="EMBL" id="BTGC01000003">
    <property type="protein sequence ID" value="GMM50575.1"/>
    <property type="molecule type" value="Genomic_DNA"/>
</dbReference>
<evidence type="ECO:0000313" key="1">
    <source>
        <dbReference type="EMBL" id="GMM50575.1"/>
    </source>
</evidence>
<sequence length="112" mass="12805">MQALESVAKETRLEATAAIVQTRRELEDELNMRCKMVEACRDQVDTQRKALESLIKQGQKEVALIQKPQKHLAKLDVQKPLAAVQRRAEVLARQLVVVNTTLKLRKENEKCD</sequence>
<name>A0AAV5RGC5_STABA</name>
<dbReference type="Proteomes" id="UP001362899">
    <property type="component" value="Unassembled WGS sequence"/>
</dbReference>
<reference evidence="1 2" key="1">
    <citation type="journal article" date="2023" name="Elife">
        <title>Identification of key yeast species and microbe-microbe interactions impacting larval growth of Drosophila in the wild.</title>
        <authorList>
            <person name="Mure A."/>
            <person name="Sugiura Y."/>
            <person name="Maeda R."/>
            <person name="Honda K."/>
            <person name="Sakurai N."/>
            <person name="Takahashi Y."/>
            <person name="Watada M."/>
            <person name="Katoh T."/>
            <person name="Gotoh A."/>
            <person name="Gotoh Y."/>
            <person name="Taniguchi I."/>
            <person name="Nakamura K."/>
            <person name="Hayashi T."/>
            <person name="Katayama T."/>
            <person name="Uemura T."/>
            <person name="Hattori Y."/>
        </authorList>
    </citation>
    <scope>NUCLEOTIDE SEQUENCE [LARGE SCALE GENOMIC DNA]</scope>
    <source>
        <strain evidence="1 2">SB-73</strain>
    </source>
</reference>